<reference evidence="2 3" key="1">
    <citation type="submission" date="2017-07" db="EMBL/GenBank/DDBJ databases">
        <title>Paenibacillus herberti R33 genome sequencing and assembly.</title>
        <authorList>
            <person name="Su W."/>
        </authorList>
    </citation>
    <scope>NUCLEOTIDE SEQUENCE [LARGE SCALE GENOMIC DNA]</scope>
    <source>
        <strain evidence="2 3">R33</strain>
    </source>
</reference>
<dbReference type="GO" id="GO:0045881">
    <property type="term" value="P:positive regulation of sporulation resulting in formation of a cellular spore"/>
    <property type="evidence" value="ECO:0007669"/>
    <property type="project" value="InterPro"/>
</dbReference>
<feature type="transmembrane region" description="Helical" evidence="1">
    <location>
        <begin position="7"/>
        <end position="27"/>
    </location>
</feature>
<keyword evidence="3" id="KW-1185">Reference proteome</keyword>
<dbReference type="InterPro" id="IPR024164">
    <property type="entry name" value="KinB-signalling_activ"/>
</dbReference>
<keyword evidence="1" id="KW-1133">Transmembrane helix</keyword>
<feature type="transmembrane region" description="Helical" evidence="1">
    <location>
        <begin position="47"/>
        <end position="71"/>
    </location>
</feature>
<evidence type="ECO:0000313" key="2">
    <source>
        <dbReference type="EMBL" id="OXM15034.1"/>
    </source>
</evidence>
<feature type="transmembrane region" description="Helical" evidence="1">
    <location>
        <begin position="83"/>
        <end position="105"/>
    </location>
</feature>
<feature type="transmembrane region" description="Helical" evidence="1">
    <location>
        <begin position="168"/>
        <end position="192"/>
    </location>
</feature>
<dbReference type="Pfam" id="PF14089">
    <property type="entry name" value="KbaA"/>
    <property type="match status" value="1"/>
</dbReference>
<feature type="transmembrane region" description="Helical" evidence="1">
    <location>
        <begin position="111"/>
        <end position="130"/>
    </location>
</feature>
<dbReference type="PIRSF" id="PIRSF029886">
    <property type="entry name" value="KBAA"/>
    <property type="match status" value="1"/>
</dbReference>
<comment type="caution">
    <text evidence="2">The sequence shown here is derived from an EMBL/GenBank/DDBJ whole genome shotgun (WGS) entry which is preliminary data.</text>
</comment>
<dbReference type="AlphaFoldDB" id="A0A229NZ45"/>
<accession>A0A229NZ45</accession>
<name>A0A229NZ45_9BACL</name>
<feature type="transmembrane region" description="Helical" evidence="1">
    <location>
        <begin position="142"/>
        <end position="162"/>
    </location>
</feature>
<dbReference type="EMBL" id="NMUQ01000002">
    <property type="protein sequence ID" value="OXM15034.1"/>
    <property type="molecule type" value="Genomic_DNA"/>
</dbReference>
<organism evidence="2 3">
    <name type="scientific">Paenibacillus herberti</name>
    <dbReference type="NCBI Taxonomy" id="1619309"/>
    <lineage>
        <taxon>Bacteria</taxon>
        <taxon>Bacillati</taxon>
        <taxon>Bacillota</taxon>
        <taxon>Bacilli</taxon>
        <taxon>Bacillales</taxon>
        <taxon>Paenibacillaceae</taxon>
        <taxon>Paenibacillus</taxon>
    </lineage>
</organism>
<sequence length="212" mass="23666">MTIRKWFFLFWTTMAIGAALTLITGFAMQWMDQTIQAYGWSGAGFNAFNMVLVGLLIGAFSQMGFFAYLTLNYIALSVFRKAYLWSTLQAYTTVFVLGSLGYILYQSRDQTGMVLFWLLPIVLAAAAWSTGYVKTRMTNNRAFIPTLFLMIVVTTIEAWPSFQGEEGVISASAIWFMMIPLIVCNAYQILILHRITATTDKKAVSATGAKSA</sequence>
<keyword evidence="1" id="KW-0472">Membrane</keyword>
<dbReference type="SMART" id="SM01251">
    <property type="entry name" value="KbaA"/>
    <property type="match status" value="1"/>
</dbReference>
<dbReference type="Proteomes" id="UP000215145">
    <property type="component" value="Unassembled WGS sequence"/>
</dbReference>
<dbReference type="RefSeq" id="WP_089525846.1">
    <property type="nucleotide sequence ID" value="NZ_NMUQ01000002.1"/>
</dbReference>
<proteinExistence type="predicted"/>
<protein>
    <submittedName>
        <fullName evidence="2">KinB signaling pathway activation protein</fullName>
    </submittedName>
</protein>
<gene>
    <name evidence="2" type="ORF">CGZ75_19490</name>
</gene>
<keyword evidence="1" id="KW-0812">Transmembrane</keyword>
<dbReference type="OrthoDB" id="2374256at2"/>
<evidence type="ECO:0000256" key="1">
    <source>
        <dbReference type="SAM" id="Phobius"/>
    </source>
</evidence>
<evidence type="ECO:0000313" key="3">
    <source>
        <dbReference type="Proteomes" id="UP000215145"/>
    </source>
</evidence>